<accession>V5B0R5</accession>
<comment type="caution">
    <text evidence="2">The sequence shown here is derived from an EMBL/GenBank/DDBJ whole genome shotgun (WGS) entry which is preliminary data.</text>
</comment>
<reference evidence="2 3" key="1">
    <citation type="journal article" date="2014" name="Genome Announc.">
        <title>Trypanosoma cruzi Clone Dm28c Draft Genome Sequence.</title>
        <authorList>
            <person name="Grisard E.C."/>
            <person name="Teixeira S.M."/>
            <person name="de Almeida L.G."/>
            <person name="Stoco P.H."/>
            <person name="Gerber A.L."/>
            <person name="Talavera-Lopez C."/>
            <person name="Lima O.C."/>
            <person name="Andersson B."/>
            <person name="de Vasconcelos A.T."/>
        </authorList>
    </citation>
    <scope>NUCLEOTIDE SEQUENCE [LARGE SCALE GENOMIC DNA]</scope>
    <source>
        <strain evidence="2 3">Dm28c</strain>
    </source>
</reference>
<organism evidence="2 3">
    <name type="scientific">Trypanosoma cruzi Dm28c</name>
    <dbReference type="NCBI Taxonomy" id="1416333"/>
    <lineage>
        <taxon>Eukaryota</taxon>
        <taxon>Discoba</taxon>
        <taxon>Euglenozoa</taxon>
        <taxon>Kinetoplastea</taxon>
        <taxon>Metakinetoplastina</taxon>
        <taxon>Trypanosomatida</taxon>
        <taxon>Trypanosomatidae</taxon>
        <taxon>Trypanosoma</taxon>
        <taxon>Schizotrypanum</taxon>
    </lineage>
</organism>
<evidence type="ECO:0000313" key="2">
    <source>
        <dbReference type="EMBL" id="ESS61104.1"/>
    </source>
</evidence>
<proteinExistence type="predicted"/>
<sequence>MQRLVRPGTPRNTFWLGASTVRCTTATRQSHRVRPPRSKEGYFCPPGRQSSTAAEDCWFRAPTKLKRLTLLRCIEDVRSPIYSEPMPPSMHNQLAASIPLPRDAVINDYTAYVILLGYPTATIVLLLFNIVISSGTLCVAINWNLISHALPKTPLTTSSARLLTLFTPPQEILILNYGQNFLHLSPNSHLDTLHYCMAPPRQMIPLWRYIVQQLAGSHPHIEQSALRSKMFLDISYLLSGNIPIAHTNPGVYGLPVEN</sequence>
<gene>
    <name evidence="2" type="ORF">TCDM_11317</name>
</gene>
<dbReference type="AlphaFoldDB" id="V5B0R5"/>
<keyword evidence="1" id="KW-0472">Membrane</keyword>
<dbReference type="Proteomes" id="UP000017861">
    <property type="component" value="Unassembled WGS sequence"/>
</dbReference>
<feature type="transmembrane region" description="Helical" evidence="1">
    <location>
        <begin position="109"/>
        <end position="132"/>
    </location>
</feature>
<name>V5B0R5_TRYCR</name>
<protein>
    <submittedName>
        <fullName evidence="2">Uncharacterized protein</fullName>
    </submittedName>
</protein>
<keyword evidence="1" id="KW-1133">Transmembrane helix</keyword>
<dbReference type="VEuPathDB" id="TriTrypDB:TCDM_11317"/>
<evidence type="ECO:0000313" key="3">
    <source>
        <dbReference type="Proteomes" id="UP000017861"/>
    </source>
</evidence>
<keyword evidence="1" id="KW-0812">Transmembrane</keyword>
<evidence type="ECO:0000256" key="1">
    <source>
        <dbReference type="SAM" id="Phobius"/>
    </source>
</evidence>
<dbReference type="EMBL" id="AYLP01000338">
    <property type="protein sequence ID" value="ESS61104.1"/>
    <property type="molecule type" value="Genomic_DNA"/>
</dbReference>